<evidence type="ECO:0000313" key="17">
    <source>
        <dbReference type="EMBL" id="SEN57933.1"/>
    </source>
</evidence>
<dbReference type="GO" id="GO:0005524">
    <property type="term" value="F:ATP binding"/>
    <property type="evidence" value="ECO:0007669"/>
    <property type="project" value="UniProtKB-KW"/>
</dbReference>
<keyword evidence="12" id="KW-0902">Two-component regulatory system</keyword>
<organism evidence="17 18">
    <name type="scientific">Paracoccus alcaliphilus</name>
    <dbReference type="NCBI Taxonomy" id="34002"/>
    <lineage>
        <taxon>Bacteria</taxon>
        <taxon>Pseudomonadati</taxon>
        <taxon>Pseudomonadota</taxon>
        <taxon>Alphaproteobacteria</taxon>
        <taxon>Rhodobacterales</taxon>
        <taxon>Paracoccaceae</taxon>
        <taxon>Paracoccus</taxon>
    </lineage>
</organism>
<gene>
    <name evidence="17" type="ORF">SAMN04489859_101023</name>
</gene>
<dbReference type="Proteomes" id="UP000199054">
    <property type="component" value="Unassembled WGS sequence"/>
</dbReference>
<feature type="coiled-coil region" evidence="14">
    <location>
        <begin position="353"/>
        <end position="380"/>
    </location>
</feature>
<keyword evidence="13 15" id="KW-0472">Membrane</keyword>
<keyword evidence="5" id="KW-0597">Phosphoprotein</keyword>
<dbReference type="CDD" id="cd00082">
    <property type="entry name" value="HisKA"/>
    <property type="match status" value="1"/>
</dbReference>
<comment type="subcellular location">
    <subcellularLocation>
        <location evidence="2">Cell membrane</location>
        <topology evidence="2">Multi-pass membrane protein</topology>
    </subcellularLocation>
</comment>
<evidence type="ECO:0000256" key="10">
    <source>
        <dbReference type="ARBA" id="ARBA00022840"/>
    </source>
</evidence>
<dbReference type="AlphaFoldDB" id="A0A1H8HPB5"/>
<evidence type="ECO:0000313" key="18">
    <source>
        <dbReference type="Proteomes" id="UP000199054"/>
    </source>
</evidence>
<sequence length="601" mass="65567">MISSWGRANICVDFRTVFWHKCEYSHSAWERMKQAMQVDSRDGVGRAALLRRVALSAGLTLLAVAALAAIFAISRGIAVERVRESAQATLGSRVQAIESVLEKQRAVATVLASDELVRRAVADPDSHHREVSRKLERLQQETRSAVIYLVDAGGLAFSASNWNQPDSFVGNDYGFRDYFTQALRQGEATQFALGTVSHRPGLYLSHDVQPLGGDTAAGVIVVKFEFDDLEQNWARSDARDRQLTYVADGTGQVVLTYRDAMRFRSEPAPDGGLIPVSVPVPGIDWRMVQLVPMRLADQNAALVTGTAGFGLTLLAGAAGWGLRARRRSARRAAQEARYRADLEAAVAARTRALSDEMRERRAAEQRLTNLQSEMEQANRLATLGQITAGVAHEVNQPLMTIRLLAENAHDMAGGTVTQLLRDNLARILRMTDRIGQITTELRGFARKPTGAVGPVVLRDALEAALLLTASGRRGDGMRLVLPDILDDLTVQAETVRLEQVLVNLIRNAQEALADHPDPEIRIDLTLGGDSLRLSVCDNGPGLSPEMAQQLFTPFATSKPEGLGLGLVISEEIARSFGGRLWAMPPQPGQGATFHLELPRVT</sequence>
<dbReference type="GO" id="GO:0000155">
    <property type="term" value="F:phosphorelay sensor kinase activity"/>
    <property type="evidence" value="ECO:0007669"/>
    <property type="project" value="InterPro"/>
</dbReference>
<keyword evidence="10" id="KW-0067">ATP-binding</keyword>
<evidence type="ECO:0000256" key="11">
    <source>
        <dbReference type="ARBA" id="ARBA00022989"/>
    </source>
</evidence>
<evidence type="ECO:0000256" key="1">
    <source>
        <dbReference type="ARBA" id="ARBA00000085"/>
    </source>
</evidence>
<evidence type="ECO:0000256" key="6">
    <source>
        <dbReference type="ARBA" id="ARBA00022679"/>
    </source>
</evidence>
<dbReference type="PRINTS" id="PR00344">
    <property type="entry name" value="BCTRLSENSOR"/>
</dbReference>
<keyword evidence="9 17" id="KW-0418">Kinase</keyword>
<keyword evidence="6" id="KW-0808">Transferase</keyword>
<dbReference type="PROSITE" id="PS50109">
    <property type="entry name" value="HIS_KIN"/>
    <property type="match status" value="1"/>
</dbReference>
<dbReference type="SMART" id="SM00388">
    <property type="entry name" value="HisKA"/>
    <property type="match status" value="1"/>
</dbReference>
<dbReference type="SUPFAM" id="SSF55874">
    <property type="entry name" value="ATPase domain of HSP90 chaperone/DNA topoisomerase II/histidine kinase"/>
    <property type="match status" value="1"/>
</dbReference>
<dbReference type="InterPro" id="IPR005467">
    <property type="entry name" value="His_kinase_dom"/>
</dbReference>
<dbReference type="STRING" id="34002.SAMN04489859_101023"/>
<name>A0A1H8HPB5_9RHOB</name>
<evidence type="ECO:0000256" key="8">
    <source>
        <dbReference type="ARBA" id="ARBA00022741"/>
    </source>
</evidence>
<keyword evidence="4" id="KW-1003">Cell membrane</keyword>
<dbReference type="SUPFAM" id="SSF103190">
    <property type="entry name" value="Sensory domain-like"/>
    <property type="match status" value="1"/>
</dbReference>
<keyword evidence="8" id="KW-0547">Nucleotide-binding</keyword>
<dbReference type="Gene3D" id="3.30.450.20">
    <property type="entry name" value="PAS domain"/>
    <property type="match status" value="1"/>
</dbReference>
<evidence type="ECO:0000256" key="2">
    <source>
        <dbReference type="ARBA" id="ARBA00004651"/>
    </source>
</evidence>
<protein>
    <recommendedName>
        <fullName evidence="3">histidine kinase</fullName>
        <ecNumber evidence="3">2.7.13.3</ecNumber>
    </recommendedName>
</protein>
<dbReference type="InterPro" id="IPR033479">
    <property type="entry name" value="dCache_1"/>
</dbReference>
<evidence type="ECO:0000256" key="3">
    <source>
        <dbReference type="ARBA" id="ARBA00012438"/>
    </source>
</evidence>
<feature type="transmembrane region" description="Helical" evidence="15">
    <location>
        <begin position="53"/>
        <end position="73"/>
    </location>
</feature>
<evidence type="ECO:0000256" key="5">
    <source>
        <dbReference type="ARBA" id="ARBA00022553"/>
    </source>
</evidence>
<dbReference type="InterPro" id="IPR036097">
    <property type="entry name" value="HisK_dim/P_sf"/>
</dbReference>
<evidence type="ECO:0000256" key="4">
    <source>
        <dbReference type="ARBA" id="ARBA00022475"/>
    </source>
</evidence>
<dbReference type="Gene3D" id="6.10.250.3020">
    <property type="match status" value="1"/>
</dbReference>
<dbReference type="InterPro" id="IPR003661">
    <property type="entry name" value="HisK_dim/P_dom"/>
</dbReference>
<accession>A0A1H8HPB5</accession>
<dbReference type="InterPro" id="IPR017055">
    <property type="entry name" value="Sig_transdc_His_kinase_DctB"/>
</dbReference>
<dbReference type="SUPFAM" id="SSF47384">
    <property type="entry name" value="Homodimeric domain of signal transducing histidine kinase"/>
    <property type="match status" value="1"/>
</dbReference>
<proteinExistence type="predicted"/>
<dbReference type="Pfam" id="PF00512">
    <property type="entry name" value="HisKA"/>
    <property type="match status" value="1"/>
</dbReference>
<reference evidence="17 18" key="1">
    <citation type="submission" date="2016-10" db="EMBL/GenBank/DDBJ databases">
        <authorList>
            <person name="de Groot N.N."/>
        </authorList>
    </citation>
    <scope>NUCLEOTIDE SEQUENCE [LARGE SCALE GENOMIC DNA]</scope>
    <source>
        <strain evidence="17 18">DSM 8512</strain>
    </source>
</reference>
<keyword evidence="7 15" id="KW-0812">Transmembrane</keyword>
<dbReference type="InterPro" id="IPR003594">
    <property type="entry name" value="HATPase_dom"/>
</dbReference>
<dbReference type="SMART" id="SM00387">
    <property type="entry name" value="HATPase_c"/>
    <property type="match status" value="1"/>
</dbReference>
<dbReference type="Gene3D" id="3.30.565.10">
    <property type="entry name" value="Histidine kinase-like ATPase, C-terminal domain"/>
    <property type="match status" value="1"/>
</dbReference>
<comment type="catalytic activity">
    <reaction evidence="1">
        <text>ATP + protein L-histidine = ADP + protein N-phospho-L-histidine.</text>
        <dbReference type="EC" id="2.7.13.3"/>
    </reaction>
</comment>
<dbReference type="EC" id="2.7.13.3" evidence="3"/>
<evidence type="ECO:0000256" key="15">
    <source>
        <dbReference type="SAM" id="Phobius"/>
    </source>
</evidence>
<dbReference type="Pfam" id="PF02518">
    <property type="entry name" value="HATPase_c"/>
    <property type="match status" value="1"/>
</dbReference>
<dbReference type="PANTHER" id="PTHR43065:SF46">
    <property type="entry name" value="C4-DICARBOXYLATE TRANSPORT SENSOR PROTEIN DCTB"/>
    <property type="match status" value="1"/>
</dbReference>
<evidence type="ECO:0000256" key="9">
    <source>
        <dbReference type="ARBA" id="ARBA00022777"/>
    </source>
</evidence>
<evidence type="ECO:0000259" key="16">
    <source>
        <dbReference type="PROSITE" id="PS50109"/>
    </source>
</evidence>
<feature type="domain" description="Histidine kinase" evidence="16">
    <location>
        <begin position="389"/>
        <end position="601"/>
    </location>
</feature>
<dbReference type="InterPro" id="IPR036890">
    <property type="entry name" value="HATPase_C_sf"/>
</dbReference>
<dbReference type="PANTHER" id="PTHR43065">
    <property type="entry name" value="SENSOR HISTIDINE KINASE"/>
    <property type="match status" value="1"/>
</dbReference>
<keyword evidence="11 15" id="KW-1133">Transmembrane helix</keyword>
<keyword evidence="14" id="KW-0175">Coiled coil</keyword>
<dbReference type="Gene3D" id="1.10.287.130">
    <property type="match status" value="1"/>
</dbReference>
<dbReference type="InterPro" id="IPR004358">
    <property type="entry name" value="Sig_transdc_His_kin-like_C"/>
</dbReference>
<evidence type="ECO:0000256" key="14">
    <source>
        <dbReference type="SAM" id="Coils"/>
    </source>
</evidence>
<keyword evidence="18" id="KW-1185">Reference proteome</keyword>
<dbReference type="InterPro" id="IPR029151">
    <property type="entry name" value="Sensor-like_sf"/>
</dbReference>
<dbReference type="PIRSF" id="PIRSF036431">
    <property type="entry name" value="STHK_DctB"/>
    <property type="match status" value="1"/>
</dbReference>
<dbReference type="Pfam" id="PF02743">
    <property type="entry name" value="dCache_1"/>
    <property type="match status" value="1"/>
</dbReference>
<evidence type="ECO:0000256" key="13">
    <source>
        <dbReference type="ARBA" id="ARBA00023136"/>
    </source>
</evidence>
<feature type="transmembrane region" description="Helical" evidence="15">
    <location>
        <begin position="300"/>
        <end position="322"/>
    </location>
</feature>
<evidence type="ECO:0000256" key="12">
    <source>
        <dbReference type="ARBA" id="ARBA00023012"/>
    </source>
</evidence>
<dbReference type="EMBL" id="FODE01000010">
    <property type="protein sequence ID" value="SEN57933.1"/>
    <property type="molecule type" value="Genomic_DNA"/>
</dbReference>
<dbReference type="GO" id="GO:0005886">
    <property type="term" value="C:plasma membrane"/>
    <property type="evidence" value="ECO:0007669"/>
    <property type="project" value="UniProtKB-SubCell"/>
</dbReference>
<evidence type="ECO:0000256" key="7">
    <source>
        <dbReference type="ARBA" id="ARBA00022692"/>
    </source>
</evidence>